<feature type="compositionally biased region" description="Basic and acidic residues" evidence="1">
    <location>
        <begin position="90"/>
        <end position="99"/>
    </location>
</feature>
<organism evidence="2">
    <name type="scientific">Brassica cretica</name>
    <name type="common">Mustard</name>
    <dbReference type="NCBI Taxonomy" id="69181"/>
    <lineage>
        <taxon>Eukaryota</taxon>
        <taxon>Viridiplantae</taxon>
        <taxon>Streptophyta</taxon>
        <taxon>Embryophyta</taxon>
        <taxon>Tracheophyta</taxon>
        <taxon>Spermatophyta</taxon>
        <taxon>Magnoliopsida</taxon>
        <taxon>eudicotyledons</taxon>
        <taxon>Gunneridae</taxon>
        <taxon>Pentapetalae</taxon>
        <taxon>rosids</taxon>
        <taxon>malvids</taxon>
        <taxon>Brassicales</taxon>
        <taxon>Brassicaceae</taxon>
        <taxon>Brassiceae</taxon>
        <taxon>Brassica</taxon>
    </lineage>
</organism>
<feature type="compositionally biased region" description="Basic and acidic residues" evidence="1">
    <location>
        <begin position="72"/>
        <end position="82"/>
    </location>
</feature>
<reference evidence="2" key="1">
    <citation type="submission" date="2019-12" db="EMBL/GenBank/DDBJ databases">
        <title>Genome sequencing and annotation of Brassica cretica.</title>
        <authorList>
            <person name="Studholme D.J."/>
            <person name="Sarris P.F."/>
        </authorList>
    </citation>
    <scope>NUCLEOTIDE SEQUENCE</scope>
    <source>
        <strain evidence="2">PFS-102/07</strain>
        <tissue evidence="2">Leaf</tissue>
    </source>
</reference>
<dbReference type="AlphaFoldDB" id="A0A8S9LSX7"/>
<proteinExistence type="predicted"/>
<comment type="caution">
    <text evidence="2">The sequence shown here is derived from an EMBL/GenBank/DDBJ whole genome shotgun (WGS) entry which is preliminary data.</text>
</comment>
<dbReference type="EMBL" id="QGKY02000089">
    <property type="protein sequence ID" value="KAF2610495.1"/>
    <property type="molecule type" value="Genomic_DNA"/>
</dbReference>
<protein>
    <submittedName>
        <fullName evidence="2">Uncharacterized protein</fullName>
    </submittedName>
</protein>
<sequence length="125" mass="14096">MVLGSCGSFSMVIFQSPGVTTVSSWCSKTRELHGFFRGSAVSDIVLWNRMMSYSQEQSSRFIQRRSYKLERGGVRSDDERSSRGGGNPDWRGEGDDERIQGSSGVSDNERTSPEAKDDDDEMRRR</sequence>
<name>A0A8S9LSX7_BRACR</name>
<gene>
    <name evidence="2" type="ORF">F2Q70_00012854</name>
</gene>
<feature type="compositionally biased region" description="Basic and acidic residues" evidence="1">
    <location>
        <begin position="107"/>
        <end position="125"/>
    </location>
</feature>
<feature type="region of interest" description="Disordered" evidence="1">
    <location>
        <begin position="72"/>
        <end position="125"/>
    </location>
</feature>
<evidence type="ECO:0000256" key="1">
    <source>
        <dbReference type="SAM" id="MobiDB-lite"/>
    </source>
</evidence>
<accession>A0A8S9LSX7</accession>
<evidence type="ECO:0000313" key="2">
    <source>
        <dbReference type="EMBL" id="KAF2610495.1"/>
    </source>
</evidence>